<dbReference type="GO" id="GO:0003735">
    <property type="term" value="F:structural constituent of ribosome"/>
    <property type="evidence" value="ECO:0007669"/>
    <property type="project" value="TreeGrafter"/>
</dbReference>
<dbReference type="GO" id="GO:0006412">
    <property type="term" value="P:translation"/>
    <property type="evidence" value="ECO:0007669"/>
    <property type="project" value="InterPro"/>
</dbReference>
<dbReference type="InterPro" id="IPR015324">
    <property type="entry name" value="Ribosomal_Rsm22-like"/>
</dbReference>
<evidence type="ECO:0000256" key="4">
    <source>
        <dbReference type="ARBA" id="ARBA00023004"/>
    </source>
</evidence>
<dbReference type="GO" id="GO:0046872">
    <property type="term" value="F:metal ion binding"/>
    <property type="evidence" value="ECO:0007669"/>
    <property type="project" value="UniProtKB-KW"/>
</dbReference>
<organism evidence="9 10">
    <name type="scientific">Hebeloma cylindrosporum</name>
    <dbReference type="NCBI Taxonomy" id="76867"/>
    <lineage>
        <taxon>Eukaryota</taxon>
        <taxon>Fungi</taxon>
        <taxon>Dikarya</taxon>
        <taxon>Basidiomycota</taxon>
        <taxon>Agaricomycotina</taxon>
        <taxon>Agaricomycetes</taxon>
        <taxon>Agaricomycetidae</taxon>
        <taxon>Agaricales</taxon>
        <taxon>Agaricineae</taxon>
        <taxon>Hymenogastraceae</taxon>
        <taxon>Hebeloma</taxon>
    </lineage>
</organism>
<dbReference type="OrthoDB" id="421327at2759"/>
<reference evidence="9 10" key="1">
    <citation type="submission" date="2014-04" db="EMBL/GenBank/DDBJ databases">
        <authorList>
            <consortium name="DOE Joint Genome Institute"/>
            <person name="Kuo A."/>
            <person name="Gay G."/>
            <person name="Dore J."/>
            <person name="Kohler A."/>
            <person name="Nagy L.G."/>
            <person name="Floudas D."/>
            <person name="Copeland A."/>
            <person name="Barry K.W."/>
            <person name="Cichocki N."/>
            <person name="Veneault-Fourrey C."/>
            <person name="LaButti K."/>
            <person name="Lindquist E.A."/>
            <person name="Lipzen A."/>
            <person name="Lundell T."/>
            <person name="Morin E."/>
            <person name="Murat C."/>
            <person name="Sun H."/>
            <person name="Tunlid A."/>
            <person name="Henrissat B."/>
            <person name="Grigoriev I.V."/>
            <person name="Hibbett D.S."/>
            <person name="Martin F."/>
            <person name="Nordberg H.P."/>
            <person name="Cantor M.N."/>
            <person name="Hua S.X."/>
        </authorList>
    </citation>
    <scope>NUCLEOTIDE SEQUENCE [LARGE SCALE GENOMIC DNA]</scope>
    <source>
        <strain evidence="10">h7</strain>
    </source>
</reference>
<dbReference type="PANTHER" id="PTHR13184">
    <property type="entry name" value="37S RIBOSOMAL PROTEIN S22"/>
    <property type="match status" value="1"/>
</dbReference>
<dbReference type="GO" id="GO:0005763">
    <property type="term" value="C:mitochondrial small ribosomal subunit"/>
    <property type="evidence" value="ECO:0007669"/>
    <property type="project" value="TreeGrafter"/>
</dbReference>
<evidence type="ECO:0008006" key="11">
    <source>
        <dbReference type="Google" id="ProtNLM"/>
    </source>
</evidence>
<feature type="compositionally biased region" description="Basic and acidic residues" evidence="8">
    <location>
        <begin position="631"/>
        <end position="644"/>
    </location>
</feature>
<reference evidence="10" key="2">
    <citation type="submission" date="2015-01" db="EMBL/GenBank/DDBJ databases">
        <title>Evolutionary Origins and Diversification of the Mycorrhizal Mutualists.</title>
        <authorList>
            <consortium name="DOE Joint Genome Institute"/>
            <consortium name="Mycorrhizal Genomics Consortium"/>
            <person name="Kohler A."/>
            <person name="Kuo A."/>
            <person name="Nagy L.G."/>
            <person name="Floudas D."/>
            <person name="Copeland A."/>
            <person name="Barry K.W."/>
            <person name="Cichocki N."/>
            <person name="Veneault-Fourrey C."/>
            <person name="LaButti K."/>
            <person name="Lindquist E.A."/>
            <person name="Lipzen A."/>
            <person name="Lundell T."/>
            <person name="Morin E."/>
            <person name="Murat C."/>
            <person name="Riley R."/>
            <person name="Ohm R."/>
            <person name="Sun H."/>
            <person name="Tunlid A."/>
            <person name="Henrissat B."/>
            <person name="Grigoriev I.V."/>
            <person name="Hibbett D.S."/>
            <person name="Martin F."/>
        </authorList>
    </citation>
    <scope>NUCLEOTIDE SEQUENCE [LARGE SCALE GENOMIC DNA]</scope>
    <source>
        <strain evidence="10">h7</strain>
    </source>
</reference>
<keyword evidence="2" id="KW-0479">Metal-binding</keyword>
<keyword evidence="4" id="KW-0408">Iron</keyword>
<accession>A0A0C3CFT1</accession>
<dbReference type="EMBL" id="KN831769">
    <property type="protein sequence ID" value="KIM47590.1"/>
    <property type="molecule type" value="Genomic_DNA"/>
</dbReference>
<keyword evidence="6" id="KW-0496">Mitochondrion</keyword>
<evidence type="ECO:0000256" key="5">
    <source>
        <dbReference type="ARBA" id="ARBA00023014"/>
    </source>
</evidence>
<evidence type="ECO:0000256" key="2">
    <source>
        <dbReference type="ARBA" id="ARBA00022723"/>
    </source>
</evidence>
<dbReference type="HOGENOM" id="CLU_019579_0_0_1"/>
<protein>
    <recommendedName>
        <fullName evidence="11">Rsm22-domain-containing protein</fullName>
    </recommendedName>
</protein>
<dbReference type="AlphaFoldDB" id="A0A0C3CFT1"/>
<keyword evidence="10" id="KW-1185">Reference proteome</keyword>
<dbReference type="InterPro" id="IPR052571">
    <property type="entry name" value="Mt_RNA_Methyltransferase"/>
</dbReference>
<evidence type="ECO:0000313" key="9">
    <source>
        <dbReference type="EMBL" id="KIM47590.1"/>
    </source>
</evidence>
<feature type="region of interest" description="Disordered" evidence="8">
    <location>
        <begin position="572"/>
        <end position="644"/>
    </location>
</feature>
<gene>
    <name evidence="9" type="ORF">M413DRAFT_416605</name>
</gene>
<keyword evidence="3" id="KW-0809">Transit peptide</keyword>
<comment type="function">
    <text evidence="7">Mitochondrial ribosome (mitoribosome) assembly factor. Binds at the interface of the head and body domains of the mitochondrial small ribosomal subunit (mt-SSU), occluding the mRNA channel and preventing compaction of the head domain towards the body. Probable inactive methyltransferase: retains the characteristic folding and ability to bind S-adenosyl-L-methionine, but it probably lost its methyltransferase activity.</text>
</comment>
<dbReference type="PANTHER" id="PTHR13184:SF5">
    <property type="entry name" value="METHYLTRANSFERASE-LIKE PROTEIN 17, MITOCHONDRIAL"/>
    <property type="match status" value="1"/>
</dbReference>
<evidence type="ECO:0000256" key="7">
    <source>
        <dbReference type="ARBA" id="ARBA00045681"/>
    </source>
</evidence>
<evidence type="ECO:0000313" key="10">
    <source>
        <dbReference type="Proteomes" id="UP000053424"/>
    </source>
</evidence>
<evidence type="ECO:0000256" key="6">
    <source>
        <dbReference type="ARBA" id="ARBA00023128"/>
    </source>
</evidence>
<dbReference type="GO" id="GO:0008168">
    <property type="term" value="F:methyltransferase activity"/>
    <property type="evidence" value="ECO:0007669"/>
    <property type="project" value="InterPro"/>
</dbReference>
<feature type="compositionally biased region" description="Basic and acidic residues" evidence="8">
    <location>
        <begin position="600"/>
        <end position="610"/>
    </location>
</feature>
<sequence>MFRTSLLPLRPRNCSILCAPFSSSISKSYALPNLSLDLDPSYQRLFNDIDISLKKSRLQQNATHRELEIVPGDSTALANDLPVKDWTPLDMEDQPFLQEDSDEREHRKSPAASFGSRQIGTVVLPQELQTVINLLISDGKKSLLHSDATRLFTSPGTGGENEIDWDTQYDSSYRSRTQAARHYARDGAAFASVALPAHYSAITAVLHHLKLRLGSALEVNNIIDWGAGTGSGLWASLYAFQNNSSDDGDNKIANNSTIKSYLGIDKREGLVSIGKKLVSSTSTGGLNVRWKKAFKEEDKILQDDASKTIALSSFMMTTLPTSMAQKTMIQEMWDSGAHTMVILDHNSKEGFEAVARAREYLLRLGRQEIEDPNLASLNVRGSHVVAPCPHDQACPLLHSGGAKLVCGFSQRIQRPSFVRLTKHSGIGHEDIGYSYVVVQRGTRPKAVTNVGRVGAIGKKELEKELLSNTPMKELQVGVDETIPLLDTSVETLSIPPTIDYEGRDLSPAQVEEQLRREAYGWPRLVFSPLKKSGHIILDSCTAEGKIVRLTIPKSQGKQAFYDARKSSWGDIFPHSPKNAPLERHQPRLKRKDSVGTGADIGKRKEYRSRVDGPSYAKVAESIRETKKKSKRDYALSRGDKVWDD</sequence>
<proteinExistence type="predicted"/>
<name>A0A0C3CFT1_HEBCY</name>
<dbReference type="Proteomes" id="UP000053424">
    <property type="component" value="Unassembled WGS sequence"/>
</dbReference>
<dbReference type="GO" id="GO:0051536">
    <property type="term" value="F:iron-sulfur cluster binding"/>
    <property type="evidence" value="ECO:0007669"/>
    <property type="project" value="UniProtKB-KW"/>
</dbReference>
<keyword evidence="5" id="KW-0411">Iron-sulfur</keyword>
<dbReference type="STRING" id="686832.A0A0C3CFT1"/>
<evidence type="ECO:0000256" key="8">
    <source>
        <dbReference type="SAM" id="MobiDB-lite"/>
    </source>
</evidence>
<evidence type="ECO:0000256" key="3">
    <source>
        <dbReference type="ARBA" id="ARBA00022946"/>
    </source>
</evidence>
<evidence type="ECO:0000256" key="1">
    <source>
        <dbReference type="ARBA" id="ARBA00004173"/>
    </source>
</evidence>
<comment type="subcellular location">
    <subcellularLocation>
        <location evidence="1">Mitochondrion</location>
    </subcellularLocation>
</comment>
<dbReference type="Pfam" id="PF09243">
    <property type="entry name" value="Rsm22"/>
    <property type="match status" value="2"/>
</dbReference>